<dbReference type="EMBL" id="JBGUAW010000003">
    <property type="protein sequence ID" value="MFA9460104.1"/>
    <property type="molecule type" value="Genomic_DNA"/>
</dbReference>
<keyword evidence="2" id="KW-0472">Membrane</keyword>
<dbReference type="PANTHER" id="PTHR35335">
    <property type="entry name" value="UPF0716 PROTEIN FXSA"/>
    <property type="match status" value="1"/>
</dbReference>
<evidence type="ECO:0000313" key="3">
    <source>
        <dbReference type="EMBL" id="MFA9460104.1"/>
    </source>
</evidence>
<keyword evidence="2" id="KW-1133">Transmembrane helix</keyword>
<dbReference type="InterPro" id="IPR007313">
    <property type="entry name" value="FxsA"/>
</dbReference>
<dbReference type="Pfam" id="PF04186">
    <property type="entry name" value="FxsA"/>
    <property type="match status" value="1"/>
</dbReference>
<name>A0ABV4TTZ4_9GAMM</name>
<protein>
    <submittedName>
        <fullName evidence="3">FxsA family protein</fullName>
    </submittedName>
</protein>
<dbReference type="Proteomes" id="UP001575181">
    <property type="component" value="Unassembled WGS sequence"/>
</dbReference>
<gene>
    <name evidence="3" type="ORF">ACERLL_04630</name>
</gene>
<dbReference type="RefSeq" id="WP_373654892.1">
    <property type="nucleotide sequence ID" value="NZ_JBGUAW010000003.1"/>
</dbReference>
<sequence>MRLLPSLFALFLAVPLLEVYLLIEVGQAIGAPLTIAAVVGTALLGAALVRYQGMVTVTRFYAQLARGELPGFTLFEGACLLVAGALLLTPGFFTDAVGFALLTPPFRSWAYTRLRHRLNIRMWASGPGPGDERRDPHHQDGGDRRGPTTIEGEYRDHDRKREKNR</sequence>
<feature type="transmembrane region" description="Helical" evidence="2">
    <location>
        <begin position="29"/>
        <end position="51"/>
    </location>
</feature>
<feature type="compositionally biased region" description="Basic and acidic residues" evidence="1">
    <location>
        <begin position="130"/>
        <end position="165"/>
    </location>
</feature>
<accession>A0ABV4TTZ4</accession>
<keyword evidence="4" id="KW-1185">Reference proteome</keyword>
<reference evidence="3 4" key="1">
    <citation type="submission" date="2024-08" db="EMBL/GenBank/DDBJ databases">
        <title>Whole-genome sequencing of halo(alkali)philic microorganisms from hypersaline lakes.</title>
        <authorList>
            <person name="Sorokin D.Y."/>
            <person name="Merkel A.Y."/>
            <person name="Messina E."/>
            <person name="Yakimov M."/>
        </authorList>
    </citation>
    <scope>NUCLEOTIDE SEQUENCE [LARGE SCALE GENOMIC DNA]</scope>
    <source>
        <strain evidence="3 4">Cl-TMA</strain>
    </source>
</reference>
<organism evidence="3 4">
    <name type="scientific">Thiohalorhabdus methylotrophus</name>
    <dbReference type="NCBI Taxonomy" id="3242694"/>
    <lineage>
        <taxon>Bacteria</taxon>
        <taxon>Pseudomonadati</taxon>
        <taxon>Pseudomonadota</taxon>
        <taxon>Gammaproteobacteria</taxon>
        <taxon>Thiohalorhabdales</taxon>
        <taxon>Thiohalorhabdaceae</taxon>
        <taxon>Thiohalorhabdus</taxon>
    </lineage>
</organism>
<evidence type="ECO:0000256" key="2">
    <source>
        <dbReference type="SAM" id="Phobius"/>
    </source>
</evidence>
<feature type="region of interest" description="Disordered" evidence="1">
    <location>
        <begin position="125"/>
        <end position="165"/>
    </location>
</feature>
<evidence type="ECO:0000313" key="4">
    <source>
        <dbReference type="Proteomes" id="UP001575181"/>
    </source>
</evidence>
<dbReference type="NCBIfam" id="NF008528">
    <property type="entry name" value="PRK11463.1-2"/>
    <property type="match status" value="1"/>
</dbReference>
<proteinExistence type="predicted"/>
<feature type="transmembrane region" description="Helical" evidence="2">
    <location>
        <begin position="72"/>
        <end position="93"/>
    </location>
</feature>
<dbReference type="PANTHER" id="PTHR35335:SF1">
    <property type="entry name" value="UPF0716 PROTEIN FXSA"/>
    <property type="match status" value="1"/>
</dbReference>
<evidence type="ECO:0000256" key="1">
    <source>
        <dbReference type="SAM" id="MobiDB-lite"/>
    </source>
</evidence>
<comment type="caution">
    <text evidence="3">The sequence shown here is derived from an EMBL/GenBank/DDBJ whole genome shotgun (WGS) entry which is preliminary data.</text>
</comment>
<keyword evidence="2" id="KW-0812">Transmembrane</keyword>